<gene>
    <name evidence="10" type="ORF">C7M84_001006</name>
</gene>
<dbReference type="OrthoDB" id="2019940at2759"/>
<dbReference type="Pfam" id="PF03567">
    <property type="entry name" value="Sulfotransfer_2"/>
    <property type="match status" value="1"/>
</dbReference>
<dbReference type="GO" id="GO:0016051">
    <property type="term" value="P:carbohydrate biosynthetic process"/>
    <property type="evidence" value="ECO:0007669"/>
    <property type="project" value="InterPro"/>
</dbReference>
<dbReference type="STRING" id="6689.A0A3R7PRE5"/>
<keyword evidence="4" id="KW-0812">Transmembrane</keyword>
<dbReference type="AlphaFoldDB" id="A0A3R7PRE5"/>
<keyword evidence="3 9" id="KW-0808">Transferase</keyword>
<dbReference type="EMBL" id="QCYY01001137">
    <property type="protein sequence ID" value="ROT80261.1"/>
    <property type="molecule type" value="Genomic_DNA"/>
</dbReference>
<keyword evidence="8 9" id="KW-0325">Glycoprotein</keyword>
<protein>
    <recommendedName>
        <fullName evidence="9">Carbohydrate sulfotransferase</fullName>
        <ecNumber evidence="9">2.8.2.-</ecNumber>
    </recommendedName>
</protein>
<dbReference type="EC" id="2.8.2.-" evidence="9"/>
<evidence type="ECO:0000256" key="2">
    <source>
        <dbReference type="ARBA" id="ARBA00006339"/>
    </source>
</evidence>
<dbReference type="Gene3D" id="3.40.50.300">
    <property type="entry name" value="P-loop containing nucleotide triphosphate hydrolases"/>
    <property type="match status" value="1"/>
</dbReference>
<dbReference type="InterPro" id="IPR005331">
    <property type="entry name" value="Sulfotransferase"/>
</dbReference>
<dbReference type="GO" id="GO:0008146">
    <property type="term" value="F:sulfotransferase activity"/>
    <property type="evidence" value="ECO:0007669"/>
    <property type="project" value="InterPro"/>
</dbReference>
<comment type="subcellular location">
    <subcellularLocation>
        <location evidence="1 9">Golgi apparatus membrane</location>
        <topology evidence="1 9">Single-pass type II membrane protein</topology>
    </subcellularLocation>
</comment>
<sequence>MVNYLRLAHFNEDNPEILKLPPAKREQMRLKVKYGARQKKVFELYPQPTDGEDLKKAFEGAIRVIFVRHPFARILSAYRDKMSKMDPKPREYHFRDLQLSIISKYRPADSPESSPFPTFPEFVQHVIDSTKGYQTAGEWVDHVKCWTPYWAQCNVCSSDYNLILKLETMSEDERFLINLADYEELKMRQKQEWRHLHNATSQDLASQYFSLLTHEQVLQLHQRYLLDFQLFEYKIDDYLKYANDD</sequence>
<evidence type="ECO:0000256" key="3">
    <source>
        <dbReference type="ARBA" id="ARBA00022679"/>
    </source>
</evidence>
<evidence type="ECO:0000256" key="8">
    <source>
        <dbReference type="ARBA" id="ARBA00023180"/>
    </source>
</evidence>
<keyword evidence="11" id="KW-1185">Reference proteome</keyword>
<evidence type="ECO:0000313" key="10">
    <source>
        <dbReference type="EMBL" id="ROT80261.1"/>
    </source>
</evidence>
<organism evidence="10 11">
    <name type="scientific">Penaeus vannamei</name>
    <name type="common">Whiteleg shrimp</name>
    <name type="synonym">Litopenaeus vannamei</name>
    <dbReference type="NCBI Taxonomy" id="6689"/>
    <lineage>
        <taxon>Eukaryota</taxon>
        <taxon>Metazoa</taxon>
        <taxon>Ecdysozoa</taxon>
        <taxon>Arthropoda</taxon>
        <taxon>Crustacea</taxon>
        <taxon>Multicrustacea</taxon>
        <taxon>Malacostraca</taxon>
        <taxon>Eumalacostraca</taxon>
        <taxon>Eucarida</taxon>
        <taxon>Decapoda</taxon>
        <taxon>Dendrobranchiata</taxon>
        <taxon>Penaeoidea</taxon>
        <taxon>Penaeidae</taxon>
        <taxon>Penaeus</taxon>
    </lineage>
</organism>
<keyword evidence="9" id="KW-0735">Signal-anchor</keyword>
<accession>A0A3R7PRE5</accession>
<evidence type="ECO:0000256" key="6">
    <source>
        <dbReference type="ARBA" id="ARBA00023034"/>
    </source>
</evidence>
<keyword evidence="6 9" id="KW-0333">Golgi apparatus</keyword>
<dbReference type="InterPro" id="IPR018011">
    <property type="entry name" value="Carb_sulfotrans_8-10"/>
</dbReference>
<evidence type="ECO:0000256" key="5">
    <source>
        <dbReference type="ARBA" id="ARBA00022989"/>
    </source>
</evidence>
<keyword evidence="7" id="KW-0472">Membrane</keyword>
<dbReference type="SUPFAM" id="SSF52540">
    <property type="entry name" value="P-loop containing nucleoside triphosphate hydrolases"/>
    <property type="match status" value="1"/>
</dbReference>
<comment type="caution">
    <text evidence="10">The sequence shown here is derived from an EMBL/GenBank/DDBJ whole genome shotgun (WGS) entry which is preliminary data.</text>
</comment>
<name>A0A3R7PRE5_PENVA</name>
<dbReference type="InterPro" id="IPR027417">
    <property type="entry name" value="P-loop_NTPase"/>
</dbReference>
<keyword evidence="5" id="KW-1133">Transmembrane helix</keyword>
<dbReference type="PANTHER" id="PTHR12137:SF63">
    <property type="entry name" value="CARBOHYDRATE SULFOTRANSFERASE"/>
    <property type="match status" value="1"/>
</dbReference>
<evidence type="ECO:0000256" key="7">
    <source>
        <dbReference type="ARBA" id="ARBA00023136"/>
    </source>
</evidence>
<dbReference type="GO" id="GO:0000139">
    <property type="term" value="C:Golgi membrane"/>
    <property type="evidence" value="ECO:0007669"/>
    <property type="project" value="UniProtKB-SubCell"/>
</dbReference>
<reference evidence="10 11" key="2">
    <citation type="submission" date="2019-01" db="EMBL/GenBank/DDBJ databases">
        <title>The decoding of complex shrimp genome reveals the adaptation for benthos swimmer, frequently molting mechanism and breeding impact on genome.</title>
        <authorList>
            <person name="Sun Y."/>
            <person name="Gao Y."/>
            <person name="Yu Y."/>
        </authorList>
    </citation>
    <scope>NUCLEOTIDE SEQUENCE [LARGE SCALE GENOMIC DNA]</scope>
    <source>
        <tissue evidence="10">Muscle</tissue>
    </source>
</reference>
<reference evidence="10 11" key="1">
    <citation type="submission" date="2018-04" db="EMBL/GenBank/DDBJ databases">
        <authorList>
            <person name="Zhang X."/>
            <person name="Yuan J."/>
            <person name="Li F."/>
            <person name="Xiang J."/>
        </authorList>
    </citation>
    <scope>NUCLEOTIDE SEQUENCE [LARGE SCALE GENOMIC DNA]</scope>
    <source>
        <tissue evidence="10">Muscle</tissue>
    </source>
</reference>
<proteinExistence type="inferred from homology"/>
<keyword evidence="9" id="KW-0119">Carbohydrate metabolism</keyword>
<evidence type="ECO:0000256" key="9">
    <source>
        <dbReference type="RuleBase" id="RU364020"/>
    </source>
</evidence>
<comment type="similarity">
    <text evidence="2 9">Belongs to the sulfotransferase 2 family.</text>
</comment>
<evidence type="ECO:0000313" key="11">
    <source>
        <dbReference type="Proteomes" id="UP000283509"/>
    </source>
</evidence>
<evidence type="ECO:0000256" key="1">
    <source>
        <dbReference type="ARBA" id="ARBA00004323"/>
    </source>
</evidence>
<dbReference type="Proteomes" id="UP000283509">
    <property type="component" value="Unassembled WGS sequence"/>
</dbReference>
<dbReference type="PANTHER" id="PTHR12137">
    <property type="entry name" value="CARBOHYDRATE SULFOTRANSFERASE"/>
    <property type="match status" value="1"/>
</dbReference>
<evidence type="ECO:0000256" key="4">
    <source>
        <dbReference type="ARBA" id="ARBA00022692"/>
    </source>
</evidence>